<dbReference type="EMBL" id="OFSQ01000038">
    <property type="protein sequence ID" value="SOY68323.1"/>
    <property type="molecule type" value="Genomic_DNA"/>
</dbReference>
<protein>
    <submittedName>
        <fullName evidence="1">Uncharacterized protein</fullName>
    </submittedName>
</protein>
<dbReference type="Proteomes" id="UP000256780">
    <property type="component" value="Chromosome CBM2587_b"/>
</dbReference>
<comment type="caution">
    <text evidence="1">The sequence shown here is derived from an EMBL/GenBank/DDBJ whole genome shotgun (WGS) entry which is preliminary data.</text>
</comment>
<proteinExistence type="predicted"/>
<sequence length="35" mass="3803">MTYQPFSNLTKIVFPLGECRTGASRGKSAQDSKIA</sequence>
<evidence type="ECO:0000313" key="2">
    <source>
        <dbReference type="Proteomes" id="UP000256780"/>
    </source>
</evidence>
<gene>
    <name evidence="1" type="ORF">CBM2587_B90759</name>
</gene>
<evidence type="ECO:0000313" key="1">
    <source>
        <dbReference type="EMBL" id="SOY68323.1"/>
    </source>
</evidence>
<name>A0A975XF87_9BURK</name>
<dbReference type="AlphaFoldDB" id="A0A975XF87"/>
<reference evidence="1 2" key="1">
    <citation type="submission" date="2018-01" db="EMBL/GenBank/DDBJ databases">
        <authorList>
            <person name="Clerissi C."/>
        </authorList>
    </citation>
    <scope>NUCLEOTIDE SEQUENCE [LARGE SCALE GENOMIC DNA]</scope>
    <source>
        <strain evidence="1">Cupriavidus sp. LMG 19464</strain>
    </source>
</reference>
<organism evidence="1 2">
    <name type="scientific">Cupriavidus taiwanensis</name>
    <dbReference type="NCBI Taxonomy" id="164546"/>
    <lineage>
        <taxon>Bacteria</taxon>
        <taxon>Pseudomonadati</taxon>
        <taxon>Pseudomonadota</taxon>
        <taxon>Betaproteobacteria</taxon>
        <taxon>Burkholderiales</taxon>
        <taxon>Burkholderiaceae</taxon>
        <taxon>Cupriavidus</taxon>
    </lineage>
</organism>
<accession>A0A975XF87</accession>